<reference evidence="9" key="1">
    <citation type="journal article" date="2021" name="PeerJ">
        <title>Extensive microbial diversity within the chicken gut microbiome revealed by metagenomics and culture.</title>
        <authorList>
            <person name="Gilroy R."/>
            <person name="Ravi A."/>
            <person name="Getino M."/>
            <person name="Pursley I."/>
            <person name="Horton D.L."/>
            <person name="Alikhan N.F."/>
            <person name="Baker D."/>
            <person name="Gharbi K."/>
            <person name="Hall N."/>
            <person name="Watson M."/>
            <person name="Adriaenssens E.M."/>
            <person name="Foster-Nyarko E."/>
            <person name="Jarju S."/>
            <person name="Secka A."/>
            <person name="Antonio M."/>
            <person name="Oren A."/>
            <person name="Chaudhuri R.R."/>
            <person name="La Ragione R."/>
            <person name="Hildebrand F."/>
            <person name="Pallen M.J."/>
        </authorList>
    </citation>
    <scope>NUCLEOTIDE SEQUENCE</scope>
    <source>
        <strain evidence="9">CHK196-7946</strain>
    </source>
</reference>
<evidence type="ECO:0000256" key="1">
    <source>
        <dbReference type="ARBA" id="ARBA00004651"/>
    </source>
</evidence>
<dbReference type="SUPFAM" id="SSF161098">
    <property type="entry name" value="MetI-like"/>
    <property type="match status" value="1"/>
</dbReference>
<evidence type="ECO:0000256" key="7">
    <source>
        <dbReference type="RuleBase" id="RU363032"/>
    </source>
</evidence>
<dbReference type="InterPro" id="IPR035906">
    <property type="entry name" value="MetI-like_sf"/>
</dbReference>
<proteinExistence type="inferred from homology"/>
<keyword evidence="4 7" id="KW-0812">Transmembrane</keyword>
<accession>A0A9D2QD24</accession>
<organism evidence="9 10">
    <name type="scientific">Candidatus Mediterraneibacter faecavium</name>
    <dbReference type="NCBI Taxonomy" id="2838668"/>
    <lineage>
        <taxon>Bacteria</taxon>
        <taxon>Bacillati</taxon>
        <taxon>Bacillota</taxon>
        <taxon>Clostridia</taxon>
        <taxon>Lachnospirales</taxon>
        <taxon>Lachnospiraceae</taxon>
        <taxon>Mediterraneibacter</taxon>
    </lineage>
</organism>
<feature type="transmembrane region" description="Helical" evidence="7">
    <location>
        <begin position="187"/>
        <end position="212"/>
    </location>
</feature>
<dbReference type="PANTHER" id="PTHR43744">
    <property type="entry name" value="ABC TRANSPORTER PERMEASE PROTEIN MG189-RELATED-RELATED"/>
    <property type="match status" value="1"/>
</dbReference>
<feature type="transmembrane region" description="Helical" evidence="7">
    <location>
        <begin position="140"/>
        <end position="166"/>
    </location>
</feature>
<dbReference type="Pfam" id="PF00528">
    <property type="entry name" value="BPD_transp_1"/>
    <property type="match status" value="1"/>
</dbReference>
<keyword evidence="5 7" id="KW-1133">Transmembrane helix</keyword>
<dbReference type="GO" id="GO:0005886">
    <property type="term" value="C:plasma membrane"/>
    <property type="evidence" value="ECO:0007669"/>
    <property type="project" value="UniProtKB-SubCell"/>
</dbReference>
<dbReference type="PANTHER" id="PTHR43744:SF8">
    <property type="entry name" value="SN-GLYCEROL-3-PHOSPHATE TRANSPORT SYSTEM PERMEASE PROTEIN UGPE"/>
    <property type="match status" value="1"/>
</dbReference>
<dbReference type="GO" id="GO:0055085">
    <property type="term" value="P:transmembrane transport"/>
    <property type="evidence" value="ECO:0007669"/>
    <property type="project" value="InterPro"/>
</dbReference>
<sequence length="281" mass="31114">MNSKKLKGAERRTTWTCKGILLIFCLFTLFPILFVLNTSLKETSEFYENVWGIPKEFAWGNYYYAWDTAQIGTYFFNSLLVVGITVLVTIVISALAGYALAKLGIKRAGLIVMLIFLSTMLPSESILMPTYLMTARLGMIGTYLSLIIPYIGWGSAFATYIYYNFFLTVPTEIIEAARIDGCGEVKIFGKIVFPMILPATATVAIFTFLSWWGELLWSSVDLAASELKTLPLGVLAFVQSAGTDWGPLCAASCIIIIPLIIFFLFFQKYFIAGLTGGSVKG</sequence>
<feature type="domain" description="ABC transmembrane type-1" evidence="8">
    <location>
        <begin position="75"/>
        <end position="266"/>
    </location>
</feature>
<dbReference type="EMBL" id="DWVY01000064">
    <property type="protein sequence ID" value="HJC75740.1"/>
    <property type="molecule type" value="Genomic_DNA"/>
</dbReference>
<dbReference type="AlphaFoldDB" id="A0A9D2QD24"/>
<comment type="caution">
    <text evidence="9">The sequence shown here is derived from an EMBL/GenBank/DDBJ whole genome shotgun (WGS) entry which is preliminary data.</text>
</comment>
<feature type="transmembrane region" description="Helical" evidence="7">
    <location>
        <begin position="245"/>
        <end position="266"/>
    </location>
</feature>
<dbReference type="Proteomes" id="UP000823902">
    <property type="component" value="Unassembled WGS sequence"/>
</dbReference>
<dbReference type="Gene3D" id="1.10.3720.10">
    <property type="entry name" value="MetI-like"/>
    <property type="match status" value="1"/>
</dbReference>
<protein>
    <submittedName>
        <fullName evidence="9">Carbohydrate ABC transporter permease</fullName>
    </submittedName>
</protein>
<keyword evidence="2 7" id="KW-0813">Transport</keyword>
<evidence type="ECO:0000313" key="9">
    <source>
        <dbReference type="EMBL" id="HJC75740.1"/>
    </source>
</evidence>
<feature type="transmembrane region" description="Helical" evidence="7">
    <location>
        <begin position="108"/>
        <end position="128"/>
    </location>
</feature>
<reference evidence="9" key="2">
    <citation type="submission" date="2021-04" db="EMBL/GenBank/DDBJ databases">
        <authorList>
            <person name="Gilroy R."/>
        </authorList>
    </citation>
    <scope>NUCLEOTIDE SEQUENCE</scope>
    <source>
        <strain evidence="9">CHK196-7946</strain>
    </source>
</reference>
<evidence type="ECO:0000256" key="3">
    <source>
        <dbReference type="ARBA" id="ARBA00022475"/>
    </source>
</evidence>
<evidence type="ECO:0000256" key="2">
    <source>
        <dbReference type="ARBA" id="ARBA00022448"/>
    </source>
</evidence>
<name>A0A9D2QD24_9FIRM</name>
<dbReference type="PROSITE" id="PS50928">
    <property type="entry name" value="ABC_TM1"/>
    <property type="match status" value="1"/>
</dbReference>
<comment type="similarity">
    <text evidence="7">Belongs to the binding-protein-dependent transport system permease family.</text>
</comment>
<evidence type="ECO:0000256" key="6">
    <source>
        <dbReference type="ARBA" id="ARBA00023136"/>
    </source>
</evidence>
<keyword evidence="6 7" id="KW-0472">Membrane</keyword>
<dbReference type="CDD" id="cd06261">
    <property type="entry name" value="TM_PBP2"/>
    <property type="match status" value="1"/>
</dbReference>
<evidence type="ECO:0000259" key="8">
    <source>
        <dbReference type="PROSITE" id="PS50928"/>
    </source>
</evidence>
<evidence type="ECO:0000256" key="5">
    <source>
        <dbReference type="ARBA" id="ARBA00022989"/>
    </source>
</evidence>
<evidence type="ECO:0000313" key="10">
    <source>
        <dbReference type="Proteomes" id="UP000823902"/>
    </source>
</evidence>
<feature type="transmembrane region" description="Helical" evidence="7">
    <location>
        <begin position="20"/>
        <end position="40"/>
    </location>
</feature>
<evidence type="ECO:0000256" key="4">
    <source>
        <dbReference type="ARBA" id="ARBA00022692"/>
    </source>
</evidence>
<gene>
    <name evidence="9" type="ORF">H9697_12495</name>
</gene>
<keyword evidence="3" id="KW-1003">Cell membrane</keyword>
<dbReference type="InterPro" id="IPR000515">
    <property type="entry name" value="MetI-like"/>
</dbReference>
<comment type="subcellular location">
    <subcellularLocation>
        <location evidence="1 7">Cell membrane</location>
        <topology evidence="1 7">Multi-pass membrane protein</topology>
    </subcellularLocation>
</comment>
<feature type="transmembrane region" description="Helical" evidence="7">
    <location>
        <begin position="74"/>
        <end position="101"/>
    </location>
</feature>